<keyword evidence="3" id="KW-0472">Membrane</keyword>
<feature type="domain" description="Fibronectin type-III" evidence="4">
    <location>
        <begin position="225"/>
        <end position="323"/>
    </location>
</feature>
<organism evidence="5 6">
    <name type="scientific">Ascaris lumbricoides</name>
    <name type="common">Giant roundworm</name>
    <dbReference type="NCBI Taxonomy" id="6252"/>
    <lineage>
        <taxon>Eukaryota</taxon>
        <taxon>Metazoa</taxon>
        <taxon>Ecdysozoa</taxon>
        <taxon>Nematoda</taxon>
        <taxon>Chromadorea</taxon>
        <taxon>Rhabditida</taxon>
        <taxon>Spirurina</taxon>
        <taxon>Ascaridomorpha</taxon>
        <taxon>Ascaridoidea</taxon>
        <taxon>Ascarididae</taxon>
        <taxon>Ascaris</taxon>
    </lineage>
</organism>
<dbReference type="FunFam" id="2.60.40.10:FF:002270">
    <property type="entry name" value="Myotactin form B"/>
    <property type="match status" value="1"/>
</dbReference>
<dbReference type="CDD" id="cd00063">
    <property type="entry name" value="FN3"/>
    <property type="match status" value="27"/>
</dbReference>
<feature type="domain" description="Fibronectin type-III" evidence="4">
    <location>
        <begin position="3563"/>
        <end position="3664"/>
    </location>
</feature>
<proteinExistence type="predicted"/>
<feature type="compositionally biased region" description="Low complexity" evidence="2">
    <location>
        <begin position="4480"/>
        <end position="4495"/>
    </location>
</feature>
<evidence type="ECO:0000256" key="3">
    <source>
        <dbReference type="SAM" id="Phobius"/>
    </source>
</evidence>
<feature type="domain" description="Fibronectin type-III" evidence="4">
    <location>
        <begin position="2328"/>
        <end position="2426"/>
    </location>
</feature>
<feature type="compositionally biased region" description="Basic and acidic residues" evidence="2">
    <location>
        <begin position="4528"/>
        <end position="4551"/>
    </location>
</feature>
<evidence type="ECO:0000259" key="4">
    <source>
        <dbReference type="PROSITE" id="PS50853"/>
    </source>
</evidence>
<feature type="region of interest" description="Disordered" evidence="2">
    <location>
        <begin position="710"/>
        <end position="742"/>
    </location>
</feature>
<dbReference type="FunFam" id="2.60.40.10:FF:001900">
    <property type="entry name" value="Myotactin form B"/>
    <property type="match status" value="1"/>
</dbReference>
<feature type="domain" description="Fibronectin type-III" evidence="4">
    <location>
        <begin position="130"/>
        <end position="221"/>
    </location>
</feature>
<feature type="domain" description="Fibronectin type-III" evidence="4">
    <location>
        <begin position="1918"/>
        <end position="2010"/>
    </location>
</feature>
<reference evidence="6" key="1">
    <citation type="submission" date="2023-03" db="UniProtKB">
        <authorList>
            <consortium name="WormBaseParasite"/>
        </authorList>
    </citation>
    <scope>IDENTIFICATION</scope>
</reference>
<dbReference type="InterPro" id="IPR003961">
    <property type="entry name" value="FN3_dom"/>
</dbReference>
<protein>
    <submittedName>
        <fullName evidence="6">Fibronectin type-III domain-containing protein</fullName>
    </submittedName>
</protein>
<feature type="domain" description="Fibronectin type-III" evidence="4">
    <location>
        <begin position="427"/>
        <end position="521"/>
    </location>
</feature>
<feature type="domain" description="Fibronectin type-III" evidence="4">
    <location>
        <begin position="1011"/>
        <end position="1110"/>
    </location>
</feature>
<feature type="domain" description="Fibronectin type-III" evidence="4">
    <location>
        <begin position="2822"/>
        <end position="2928"/>
    </location>
</feature>
<dbReference type="PANTHER" id="PTHR46708">
    <property type="entry name" value="TENASCIN"/>
    <property type="match status" value="1"/>
</dbReference>
<keyword evidence="3" id="KW-0812">Transmembrane</keyword>
<dbReference type="SMART" id="SM00060">
    <property type="entry name" value="FN3"/>
    <property type="match status" value="35"/>
</dbReference>
<feature type="domain" description="Fibronectin type-III" evidence="4">
    <location>
        <begin position="3460"/>
        <end position="3556"/>
    </location>
</feature>
<feature type="domain" description="Fibronectin type-III" evidence="4">
    <location>
        <begin position="2933"/>
        <end position="3036"/>
    </location>
</feature>
<feature type="compositionally biased region" description="Basic and acidic residues" evidence="2">
    <location>
        <begin position="2102"/>
        <end position="2111"/>
    </location>
</feature>
<feature type="compositionally biased region" description="Polar residues" evidence="2">
    <location>
        <begin position="4553"/>
        <end position="4562"/>
    </location>
</feature>
<evidence type="ECO:0000313" key="5">
    <source>
        <dbReference type="Proteomes" id="UP000036681"/>
    </source>
</evidence>
<dbReference type="Pfam" id="PF00041">
    <property type="entry name" value="fn3"/>
    <property type="match status" value="18"/>
</dbReference>
<feature type="domain" description="Fibronectin type-III" evidence="4">
    <location>
        <begin position="1818"/>
        <end position="1916"/>
    </location>
</feature>
<feature type="domain" description="Fibronectin type-III" evidence="4">
    <location>
        <begin position="1406"/>
        <end position="1505"/>
    </location>
</feature>
<dbReference type="Proteomes" id="UP000036681">
    <property type="component" value="Unplaced"/>
</dbReference>
<feature type="compositionally biased region" description="Low complexity" evidence="2">
    <location>
        <begin position="713"/>
        <end position="723"/>
    </location>
</feature>
<feature type="region of interest" description="Disordered" evidence="2">
    <location>
        <begin position="4480"/>
        <end position="4566"/>
    </location>
</feature>
<feature type="domain" description="Fibronectin type-III" evidence="4">
    <location>
        <begin position="1311"/>
        <end position="1402"/>
    </location>
</feature>
<feature type="region of interest" description="Disordered" evidence="2">
    <location>
        <begin position="2509"/>
        <end position="2537"/>
    </location>
</feature>
<feature type="region of interest" description="Disordered" evidence="2">
    <location>
        <begin position="4618"/>
        <end position="4638"/>
    </location>
</feature>
<feature type="domain" description="Fibronectin type-III" evidence="4">
    <location>
        <begin position="1717"/>
        <end position="1813"/>
    </location>
</feature>
<dbReference type="PANTHER" id="PTHR46708:SF11">
    <property type="entry name" value="RECEPTOR-TYPE TYROSINE-PROTEIN PHOSPHATASE ETA-LIKE"/>
    <property type="match status" value="1"/>
</dbReference>
<dbReference type="SUPFAM" id="SSF49265">
    <property type="entry name" value="Fibronectin type III"/>
    <property type="match status" value="19"/>
</dbReference>
<sequence length="4705" mass="528763">MAVNLSAFCVKEGIRPEARVRRDTGGSQSLLTVEWEGIQTGDHPDDTVGGFAVEYRAEKDTQWHVHDGIIPYKGPNLQYRVQIPRLPTGIAYFVRIKVLGKNGKILVETPEIRARNEMVSIKCESDDLTAPRNVDITQTGQYSVAISWEPPECGSVGEYHIELSGVETQFDVHRQTVTHPSVSVTNLLPGTEYQVRVRAADRSRNLGPWNEHPIVARTQGQAPEVSTDMETDYRTDTQLRIHWPHYEDERLQYYEVMAVEVNSEGRSVERARVAPIINSHAFGGLRPDTEYLIGVVAFVDHEPHYVYKHSTKTTSSPGTEWEEKPTVVKEGAHHFLVRWNKPDVKEPIENFIVEYRLPNETEWRKYGDVPVDEDTNDYQMVVDSIDNMTFYSLRVMVVDDQQRLLTKTREVTVGSASVESCTGDAGIPQDVRVGFVSESTVQYTWEKPHCDETYGPIDGYEYASWNVESDTQPEGASYVGRNAVALNDLERDSRYAFRVRSRSGHGHSPWSDVVHATTKPHSGVIDDRNIYQLRIVLAPPRSYLVWTPLQEHINEVIKFKLSYKKSASDDWIRIVEPPDFFHCPEGVADEEDYCYDLSQLSFGVQYTADLVYQLHSGEWSSHGSPLFFILVEAGNALGFKPHIHPHVSAVILIQDMHSGKVRTEKVPGSYFAHIISQLSPYSTYNISVRGGTELGEFGPAASDVISLQRYAGQQPPQEQETPPARCEPTAPSAPCFPPNRARPSLGIEQPRIEQRGSRTILNWVVGGDASNVIAYQIDLRSESDRDWSQYGGFVTHTPSERQFRQELSGLRTNGRYFARVLALDRSRHTIAISPVASFTVQCQVPSAAPQDVRLEDVVDGVLLKWTYSNHESPECMPYFLITGYQNGVAFTQKVDGRVREYRFENPVGGEWQAELRAGNTAGTGPASSIVKLQTQQQVNTVNVRVRVHRSICDPRTDFWCRAPGQSSEYSTSRQLGEEDYEVVDEVGHSELVPLCLNRSADSTCVQTIAALISTPRVTARGGDLNVEWNSEGNGRGVFGYRVQFRSDNTGWNPYGQIVPYIGDNQHYSQLLTGLQLGRNYYVHIQVLDRNSYVMYTSAEASARTTCTAPTHPPSHLQIEAPDSRHARVSWVQPPQSTWQCDNIQVELQATEPAGQPPVIVDGRQTTHVFNSDANQPWTVRIRSKNTAGYSSWSASVSTRTPPIGELIVGPNVNYRQGIPIISWSSKERVDDLVDAYELEWRSHKEPQWRKYRSQIPYTGWQRPYSVDLSELPAGELYQVRVHAIDPNRAIAYTSPTVSVQTQSRCSPPRRAPSDVTVSSIGPTQIRLSWRTLHETEWNCDRVWYVVKYSTPRNQGFRNLTNGENEVIFDSEPFTQWTFEVQAANPSGESQWTRSVTTQTQGTAPGRVSDFRIYPMSPDSLQLSWRQPQNPNGQITGYEITYQLLSKGMCDQTPERAITVSSERPSFTLQGLSPHSHYRVSVAAKTNIAGEPVTEEVQTDQATPNAAPLYIRAENPLPTEVDISWQAPPCLQTNGELTEYEYEVHHVDGDSQVPFATNTVRGTRAKIIELSPFTRYAVRLRAYTRKGPGPWSQPVHFQTAAAPQIEPPPMVKVINTGADTAHLVWQQPRGYVDKYKCQYAIVGTENYQERVFPANNPCTQDVIRFDRLPAAPSGSRLHCGRIDGLQPEREYDFRVAAGGPNGHWSPWSESQRGHITEGPVHVSSISKLGGSANSLHISWVVNPVDVSRVGGFRIHVTPLGRGGARSQTFSVDRSTTQYRVDNLSPNTLYNITVQASSGSRFHPGSSIEMRTDSAPLQALLSAPRIIEEQPTLVKLEWDAPRGEYSGFIVEYRLADGTWQQYSKRIPAYPGRRSYVAQIDQLPSNSAVDLRVRIVSMQNEQSPPSPEVRARTKCTAPSSPPQGIRVDAPSTNEVRVSWARPAKDTWQCDQLNFEVAYRVSNQPERIVPITGDQTEYIFQAEPNTRWAIKVRSSNQVGSSRWSAEQTIATRQGTPGAVRDLRLRARGPNEVHVRWLPPLVQRGTIVGYDISYRLKHRLACPNEEPRDVSRDFITVYNHKDLEYTLTGLLPFSLYEVRVRARTTELGPEETKEIATEQQPPSAPPLNLQTGYALERSINFQWEPVECSQRHGHITSYEYEILGQDDWAKLERQIANTTDSKITIDGLTPFTKYVMRVKAFNSIGGGPNTENLDAMTAKADAPLPPQDLVVALEGTDFFMVSWLPPYPPYGPHDAYKLRYQLLNAKTWNSIEKGIKDPALQCPAESPRYCFNVTGLENGQQYRVQVATRIEGGSYGPWSSPIIANTLQILPDAPRAIELIDKTDHSLYIRWVPPPDPMGHITQYRVSIVSMEDPRDEVKSFLVDHPTLTYLLDNLLPETSYNVSISAGTKRGFGPVIWTRYSTDPFKVPSVTSAPQVSPDGANGLDVQWNGLTDPKSRIRGYIVEIRSSDNPTFTEYGGIVEHDPLKRIYHMKLANLDADTLYFVRIKVVDRKQRVSQPSPEGRGRTGCAAPRSPPLNVNAQSPSSMQVRVSWLAPVQSSWLCSNIRYKMEYYNGTAPRKQVDLPSGTTEQVLDSAPNTVWRVRVRVENDAGASAWSKEVSVTTAEGAPGVVGDLDARPSGPNSAIVSWRAPAQTNGVITGYTVVYQLKSRGECGPRSSQPITKNVRGDRLVLENLLPDSTYEIYVVAHTSQTGPQSERVTVTTAEAPPTGAPQNVRVSSVTQTRADLLWNEPDCELRNGKITEYDYQLDSLDEWDENRTDHSTGRRVLFDRLIPFTRYRARVRANNVKGEGPYSDWTTFQTLPASPPQPTDLVEERSFPHAIEISFLPPSPPHGNTNEYRIRHTPAGQLNYKEVRVPEVRLECSDSNKKERLCYRVVDLEPEQEYEIQVAGHNDGAGWGEWSDTLNARTYEQNIPVLERELQVIDTRPTSITVKWHGLDPSQAAHVVGYVLEYKSENEGDDWQEYNGITKHRSRQNEYKVQVRALEEATEYFFRLKVVGKNDKRGAPGPEVKAVTNCGRPEEPPTQLKLESVDFETIKLVWRNPEETSWKCEEVEYVIDFVNTTSRGVMTVAFDAPQELILPTVPGTKWEIKMRTQTVEEGEKPQHSPWSERVSLVTQALPGELFVKVEPKSTTSATVIWDLADQDQKWNYGVDITYKLKQLGGCSDSHSGDHEPITKYNVQDKQIIIDDLKPGSEYEVIVTPRKPPTLHSSIETPKTVRRFRTQTDVPSGAPINLRSDSRKDTEIGFKWEAPLCEDQNGKITQYEYQVSGVDEWNEEQREGVTPRTNAVVDQLKPGSLYNIRVRAYTKEGAGPWSQTIQVRTTGSELGAPRELTAVQTKPKSIQLTWLPPYPERAPVVAYKIKHSPRADDSNPVEVELSGDQLSCFGYKSPLITNDNLCTTAVSLQPDTTYRFAVQAQSTSGNWGEWSPAYFATTRSTDDGPIPGKLRLVSAGHDNLRVNWTVPPVIRDLIDEYLVNISVASALDQHPHEFRTPGSQNDYHFHGLDPVTHYNITVQGLSQGKRLWFISEVFATTDFAEGLLLWLPSPTDLKLLEKSDTMMHVAWSPPEIFDPQYKDLITHYRVTIAPFDAVKGVTGRPKNYTVPYPGSSIRFEDLRPDTIYNITVQAGTDSGYGQILWGTYSTLAPGQNHILRLVYRTPTTLTVEWEPVWATDRGYILTWKTLHSVSPHLRLNVIKSAQIDGLSTNFTIRDLEPSTVYNVTLQPRGIADGASGVYATLPQGWFVVRNLVFCDKTNYAVSLNWEPIDLNMATHYQVRYLRLKENDAVWNEETPQRAVELLCPKDGCNRHCYLVYNLDYSPSEYVFQVRAKVAKPEMCFKNMTSDLRFMSTASQTKNFRHVDFDMNVFLLIAGSSEIDWCNVNEQWNHWKTAGKPSVSEKADRKKGCCIVPPPYMVENIGAPGTFWEVDVGPVESQPQNISRYYVVVDEREPAGNTNWTELTDKVTATKQKLPYYVAASFTADTLPAPRKVRIGDASVIGGYLNYPLVKGKKYNYEIYSVWELDGKPAVVARQRGKGAPPTLGDVLSDEGYGVMHRCASVTLQGDRQQVVDVKGWWAAVPWYYLLLVALLLLLLSCCLAGLCYYLRYRTRKEQRIITNGQTVPLLASDVEKSGMEQNMQALSSRVEDIRTSLEQKAAAAGARGDFEDGYVRGFRDANKLGSASAARRRMDDDYGARDDRFHEGYVKGLRDAGMTGMTTSMHNLAQRGQGGSYSSGYMQGFRDGNSGVFGDRISTNLLRRLEEQYPNQEEFRAGYIDGFKEGTSSRSTEHRENVSLINHSGFYEDRSTELDSLTNTALTGSARTSTPLNTFPFSHHSRTFEETRKLQESLTKLTEILQDKSKGGGDEIHTTKIYHVYNQQPEGIGTTYSSSGKQLEQELEELTSSSRRSTLRRHYTPGDYLKYGSETEAYGSLGRNRRSLSASALARDTGERQRYLSGTGTSYISRASAADRSATDTYSRRYNYRSRSDMGSPRRYASQTLLDGTRPGPSTPHTRRDALHTLQRELDTLSRSPDRSTPRGYSSDTGYMNDTIRSRARGYSNYDYDSYQASRSEVKSSTTTGGVNATGTTTSSRYAVSVPVRTTGATSYSTSRKEGAAELSPSSRNWPDDLIDIVNEPMGQTLDRMKKYSTSMSQVDREGVDEGVKESIEERYQRSYKEGVIGLVKAVWIFE</sequence>
<feature type="domain" description="Fibronectin type-III" evidence="4">
    <location>
        <begin position="1506"/>
        <end position="1601"/>
    </location>
</feature>
<evidence type="ECO:0000313" key="6">
    <source>
        <dbReference type="WBParaSite" id="ALUE_0000447801-mRNA-1"/>
    </source>
</evidence>
<feature type="domain" description="Fibronectin type-III" evidence="4">
    <location>
        <begin position="3248"/>
        <end position="3342"/>
    </location>
</feature>
<dbReference type="PROSITE" id="PS50853">
    <property type="entry name" value="FN3"/>
    <property type="match status" value="27"/>
</dbReference>
<dbReference type="InterPro" id="IPR036116">
    <property type="entry name" value="FN3_sf"/>
</dbReference>
<feature type="region of interest" description="Disordered" evidence="2">
    <location>
        <begin position="2102"/>
        <end position="2121"/>
    </location>
</feature>
<feature type="domain" description="Fibronectin type-III" evidence="4">
    <location>
        <begin position="3039"/>
        <end position="3138"/>
    </location>
</feature>
<feature type="domain" description="Fibronectin type-III" evidence="4">
    <location>
        <begin position="2530"/>
        <end position="2622"/>
    </location>
</feature>
<feature type="domain" description="Fibronectin type-III" evidence="4">
    <location>
        <begin position="2220"/>
        <end position="2324"/>
    </location>
</feature>
<feature type="domain" description="Fibronectin type-III" evidence="4">
    <location>
        <begin position="3665"/>
        <end position="3758"/>
    </location>
</feature>
<dbReference type="InterPro" id="IPR013783">
    <property type="entry name" value="Ig-like_fold"/>
</dbReference>
<feature type="domain" description="Fibronectin type-III" evidence="4">
    <location>
        <begin position="2727"/>
        <end position="2820"/>
    </location>
</feature>
<feature type="domain" description="Fibronectin type-III" evidence="4">
    <location>
        <begin position="1112"/>
        <end position="1203"/>
    </location>
</feature>
<feature type="domain" description="Fibronectin type-III" evidence="4">
    <location>
        <begin position="2427"/>
        <end position="2525"/>
    </location>
</feature>
<keyword evidence="1" id="KW-0677">Repeat</keyword>
<dbReference type="InterPro" id="IPR050991">
    <property type="entry name" value="ECM_Regulatory_Proteins"/>
</dbReference>
<dbReference type="Gene3D" id="2.60.40.10">
    <property type="entry name" value="Immunoglobulins"/>
    <property type="match status" value="30"/>
</dbReference>
<feature type="region of interest" description="Disordered" evidence="2">
    <location>
        <begin position="1896"/>
        <end position="1925"/>
    </location>
</feature>
<feature type="domain" description="Fibronectin type-III" evidence="4">
    <location>
        <begin position="2014"/>
        <end position="2116"/>
    </location>
</feature>
<accession>A0A9J2P515</accession>
<keyword evidence="3" id="KW-1133">Transmembrane helix</keyword>
<feature type="domain" description="Fibronectin type-III" evidence="4">
    <location>
        <begin position="3346"/>
        <end position="3455"/>
    </location>
</feature>
<evidence type="ECO:0000256" key="2">
    <source>
        <dbReference type="SAM" id="MobiDB-lite"/>
    </source>
</evidence>
<feature type="domain" description="Fibronectin type-III" evidence="4">
    <location>
        <begin position="2626"/>
        <end position="2722"/>
    </location>
</feature>
<evidence type="ECO:0000256" key="1">
    <source>
        <dbReference type="ARBA" id="ARBA00022737"/>
    </source>
</evidence>
<dbReference type="FunFam" id="2.60.40.10:FF:000028">
    <property type="entry name" value="Neuronal cell adhesion molecule"/>
    <property type="match status" value="1"/>
</dbReference>
<feature type="transmembrane region" description="Helical" evidence="3">
    <location>
        <begin position="4096"/>
        <end position="4120"/>
    </location>
</feature>
<keyword evidence="5" id="KW-1185">Reference proteome</keyword>
<feature type="domain" description="Fibronectin type-III" evidence="4">
    <location>
        <begin position="2120"/>
        <end position="2215"/>
    </location>
</feature>
<dbReference type="WBParaSite" id="ALUE_0000447801-mRNA-1">
    <property type="protein sequence ID" value="ALUE_0000447801-mRNA-1"/>
    <property type="gene ID" value="ALUE_0000447801"/>
</dbReference>
<name>A0A9J2P515_ASCLU</name>